<comment type="function">
    <text evidence="1">Probable methyltransferase required to silence rDNA.</text>
</comment>
<dbReference type="EC" id="2.1.1.-" evidence="1"/>
<dbReference type="GO" id="GO:0005730">
    <property type="term" value="C:nucleolus"/>
    <property type="evidence" value="ECO:0007669"/>
    <property type="project" value="UniProtKB-SubCell"/>
</dbReference>
<dbReference type="Gene3D" id="3.40.50.150">
    <property type="entry name" value="Vaccinia Virus protein VP39"/>
    <property type="match status" value="1"/>
</dbReference>
<comment type="caution">
    <text evidence="2">The sequence shown here is derived from an EMBL/GenBank/DDBJ whole genome shotgun (WGS) entry which is preliminary data.</text>
</comment>
<keyword evidence="1" id="KW-0949">S-adenosyl-L-methionine</keyword>
<dbReference type="GO" id="GO:0008168">
    <property type="term" value="F:methyltransferase activity"/>
    <property type="evidence" value="ECO:0007669"/>
    <property type="project" value="UniProtKB-KW"/>
</dbReference>
<comment type="subcellular location">
    <subcellularLocation>
        <location evidence="1">Nucleus</location>
        <location evidence="1">Nucleolus</location>
    </subcellularLocation>
</comment>
<dbReference type="EMBL" id="LSRX01001194">
    <property type="protein sequence ID" value="OLP82419.1"/>
    <property type="molecule type" value="Genomic_DNA"/>
</dbReference>
<gene>
    <name evidence="2" type="ORF">AK812_SmicGene36924</name>
</gene>
<dbReference type="InterPro" id="IPR029063">
    <property type="entry name" value="SAM-dependent_MTases_sf"/>
</dbReference>
<dbReference type="Proteomes" id="UP000186817">
    <property type="component" value="Unassembled WGS sequence"/>
</dbReference>
<dbReference type="PANTHER" id="PTHR12787">
    <property type="entry name" value="RIBOSOMAL RNA-PROCESSING PROTEIN 8"/>
    <property type="match status" value="1"/>
</dbReference>
<keyword evidence="3" id="KW-1185">Reference proteome</keyword>
<dbReference type="OrthoDB" id="447545at2759"/>
<protein>
    <recommendedName>
        <fullName evidence="1">Ribosomal RNA-processing protein 8</fullName>
        <ecNumber evidence="1">2.1.1.-</ecNumber>
    </recommendedName>
</protein>
<evidence type="ECO:0000313" key="3">
    <source>
        <dbReference type="Proteomes" id="UP000186817"/>
    </source>
</evidence>
<organism evidence="2 3">
    <name type="scientific">Symbiodinium microadriaticum</name>
    <name type="common">Dinoflagellate</name>
    <name type="synonym">Zooxanthella microadriatica</name>
    <dbReference type="NCBI Taxonomy" id="2951"/>
    <lineage>
        <taxon>Eukaryota</taxon>
        <taxon>Sar</taxon>
        <taxon>Alveolata</taxon>
        <taxon>Dinophyceae</taxon>
        <taxon>Suessiales</taxon>
        <taxon>Symbiodiniaceae</taxon>
        <taxon>Symbiodinium</taxon>
    </lineage>
</organism>
<keyword evidence="1" id="KW-0489">Methyltransferase</keyword>
<comment type="similarity">
    <text evidence="1">Belongs to the methyltransferase superfamily. RRP8 family.</text>
</comment>
<accession>A0A1Q9CHL4</accession>
<dbReference type="AlphaFoldDB" id="A0A1Q9CHL4"/>
<evidence type="ECO:0000256" key="1">
    <source>
        <dbReference type="RuleBase" id="RU365074"/>
    </source>
</evidence>
<dbReference type="SUPFAM" id="SSF53335">
    <property type="entry name" value="S-adenosyl-L-methionine-dependent methyltransferases"/>
    <property type="match status" value="1"/>
</dbReference>
<keyword evidence="1" id="KW-0539">Nucleus</keyword>
<dbReference type="Pfam" id="PF05148">
    <property type="entry name" value="Methyltransf_8"/>
    <property type="match status" value="1"/>
</dbReference>
<proteinExistence type="inferred from homology"/>
<dbReference type="GO" id="GO:0032259">
    <property type="term" value="P:methylation"/>
    <property type="evidence" value="ECO:0007669"/>
    <property type="project" value="UniProtKB-KW"/>
</dbReference>
<name>A0A1Q9CHL4_SYMMI</name>
<sequence>MDAEEFFETVTKRPELLPAYTEAAQAEGMAGEGNEVCLETADFLERLRSEEGSRPWKIVDLGCGDAALAKEMRQRRPDLEMTCVDAAPLARGIVVQNLAALPDDWAAAFDVAVLCRALWSLDYEKVLSEAHRVLKQSPDSRVLVVEPIKRWLDRSKDGGAEQPNELIQALQRAGFYMLRAENVRFQDGAEEGDGTKGVFQFLWASPVPP</sequence>
<evidence type="ECO:0000313" key="2">
    <source>
        <dbReference type="EMBL" id="OLP82419.1"/>
    </source>
</evidence>
<dbReference type="CDD" id="cd02440">
    <property type="entry name" value="AdoMet_MTases"/>
    <property type="match status" value="1"/>
</dbReference>
<reference evidence="2 3" key="1">
    <citation type="submission" date="2016-02" db="EMBL/GenBank/DDBJ databases">
        <title>Genome analysis of coral dinoflagellate symbionts highlights evolutionary adaptations to a symbiotic lifestyle.</title>
        <authorList>
            <person name="Aranda M."/>
            <person name="Li Y."/>
            <person name="Liew Y.J."/>
            <person name="Baumgarten S."/>
            <person name="Simakov O."/>
            <person name="Wilson M."/>
            <person name="Piel J."/>
            <person name="Ashoor H."/>
            <person name="Bougouffa S."/>
            <person name="Bajic V.B."/>
            <person name="Ryu T."/>
            <person name="Ravasi T."/>
            <person name="Bayer T."/>
            <person name="Micklem G."/>
            <person name="Kim H."/>
            <person name="Bhak J."/>
            <person name="Lajeunesse T.C."/>
            <person name="Voolstra C.R."/>
        </authorList>
    </citation>
    <scope>NUCLEOTIDE SEQUENCE [LARGE SCALE GENOMIC DNA]</scope>
    <source>
        <strain evidence="2 3">CCMP2467</strain>
    </source>
</reference>
<dbReference type="PANTHER" id="PTHR12787:SF0">
    <property type="entry name" value="RIBOSOMAL RNA-PROCESSING PROTEIN 8"/>
    <property type="match status" value="1"/>
</dbReference>
<dbReference type="GO" id="GO:0006364">
    <property type="term" value="P:rRNA processing"/>
    <property type="evidence" value="ECO:0007669"/>
    <property type="project" value="UniProtKB-UniRule"/>
</dbReference>
<keyword evidence="1" id="KW-0808">Transferase</keyword>
<keyword evidence="1" id="KW-0698">rRNA processing</keyword>
<dbReference type="InterPro" id="IPR007823">
    <property type="entry name" value="RRP8"/>
</dbReference>